<name>A0A3B0TM00_9ZZZZ</name>
<dbReference type="PANTHER" id="PTHR21198">
    <property type="entry name" value="GLUTAMATE RACEMASE"/>
    <property type="match status" value="1"/>
</dbReference>
<evidence type="ECO:0000256" key="2">
    <source>
        <dbReference type="ARBA" id="ARBA00023235"/>
    </source>
</evidence>
<organism evidence="3">
    <name type="scientific">hydrothermal vent metagenome</name>
    <dbReference type="NCBI Taxonomy" id="652676"/>
    <lineage>
        <taxon>unclassified sequences</taxon>
        <taxon>metagenomes</taxon>
        <taxon>ecological metagenomes</taxon>
    </lineage>
</organism>
<evidence type="ECO:0000256" key="1">
    <source>
        <dbReference type="ARBA" id="ARBA00007847"/>
    </source>
</evidence>
<dbReference type="InterPro" id="IPR015942">
    <property type="entry name" value="Asp/Glu/hydantoin_racemase"/>
</dbReference>
<dbReference type="Gene3D" id="3.40.50.1860">
    <property type="match status" value="2"/>
</dbReference>
<dbReference type="InterPro" id="IPR001920">
    <property type="entry name" value="Asp/Glu_race"/>
</dbReference>
<dbReference type="Pfam" id="PF01177">
    <property type="entry name" value="Asp_Glu_race"/>
    <property type="match status" value="1"/>
</dbReference>
<dbReference type="InterPro" id="IPR004380">
    <property type="entry name" value="Asp_race"/>
</dbReference>
<dbReference type="NCBIfam" id="TIGR00035">
    <property type="entry name" value="asp_race"/>
    <property type="match status" value="1"/>
</dbReference>
<proteinExistence type="inferred from homology"/>
<gene>
    <name evidence="3" type="ORF">MNBD_BACTEROID01-2284</name>
</gene>
<comment type="similarity">
    <text evidence="1">Belongs to the aspartate/glutamate racemases family.</text>
</comment>
<keyword evidence="2 3" id="KW-0413">Isomerase</keyword>
<dbReference type="SUPFAM" id="SSF53681">
    <property type="entry name" value="Aspartate/glutamate racemase"/>
    <property type="match status" value="2"/>
</dbReference>
<accession>A0A3B0TM00</accession>
<protein>
    <submittedName>
        <fullName evidence="3">Aspartate racemase</fullName>
        <ecNumber evidence="3">5.1.1.13</ecNumber>
    </submittedName>
</protein>
<dbReference type="EMBL" id="UOEP01000103">
    <property type="protein sequence ID" value="VAW19685.1"/>
    <property type="molecule type" value="Genomic_DNA"/>
</dbReference>
<sequence>MNTIGIVGGMGPYTGIDLIRKIFDQTRAKSDQDHLPVSMLSIPHRIKDRTEFLLGKTNENPAIFISEVICSLHKGGASVVGMPCNTAHAEPIFKEIVKRIPKEVKLLNMINEVALYIKEFHPSFVNIGILSTNGTFKAGIYPHYLSEHGLNAIQVTEKIQVGNIHPAIYSKEYGIKSNATFISNEAKRRINIGIEYLVNRGAQAIILGCTEIPLAFKEGKINGISLIDPARILARSLILEFSPGHLLQAD</sequence>
<dbReference type="EC" id="5.1.1.13" evidence="3"/>
<evidence type="ECO:0000313" key="3">
    <source>
        <dbReference type="EMBL" id="VAW19685.1"/>
    </source>
</evidence>
<dbReference type="PANTHER" id="PTHR21198:SF7">
    <property type="entry name" value="ASPARTATE-GLUTAMATE RACEMASE FAMILY"/>
    <property type="match status" value="1"/>
</dbReference>
<dbReference type="AlphaFoldDB" id="A0A3B0TM00"/>
<dbReference type="GO" id="GO:0047689">
    <property type="term" value="F:aspartate racemase activity"/>
    <property type="evidence" value="ECO:0007669"/>
    <property type="project" value="UniProtKB-EC"/>
</dbReference>
<reference evidence="3" key="1">
    <citation type="submission" date="2018-06" db="EMBL/GenBank/DDBJ databases">
        <authorList>
            <person name="Zhirakovskaya E."/>
        </authorList>
    </citation>
    <scope>NUCLEOTIDE SEQUENCE</scope>
</reference>